<keyword evidence="2" id="KW-0812">Transmembrane</keyword>
<reference evidence="4 5" key="1">
    <citation type="submission" date="2015-05" db="EMBL/GenBank/DDBJ databases">
        <title>Complete genome sequence of a sulfur-oxidizing gammaproteobacterium strain HA5.</title>
        <authorList>
            <person name="Miura A."/>
            <person name="Kojima H."/>
            <person name="Fukui M."/>
        </authorList>
    </citation>
    <scope>NUCLEOTIDE SEQUENCE [LARGE SCALE GENOMIC DNA]</scope>
    <source>
        <strain evidence="4 5">HA5</strain>
    </source>
</reference>
<dbReference type="EMBL" id="AP014879">
    <property type="protein sequence ID" value="BAV32953.1"/>
    <property type="molecule type" value="Genomic_DNA"/>
</dbReference>
<dbReference type="OrthoDB" id="7062720at2"/>
<gene>
    <name evidence="4" type="ORF">SCL_0631</name>
</gene>
<dbReference type="InterPro" id="IPR025641">
    <property type="entry name" value="DUF4340"/>
</dbReference>
<dbReference type="InParanoid" id="A0A1B4XDU2"/>
<dbReference type="AlphaFoldDB" id="A0A1B4XDU2"/>
<organism evidence="4 5">
    <name type="scientific">Sulfuricaulis limicola</name>
    <dbReference type="NCBI Taxonomy" id="1620215"/>
    <lineage>
        <taxon>Bacteria</taxon>
        <taxon>Pseudomonadati</taxon>
        <taxon>Pseudomonadota</taxon>
        <taxon>Gammaproteobacteria</taxon>
        <taxon>Acidiferrobacterales</taxon>
        <taxon>Acidiferrobacteraceae</taxon>
        <taxon>Sulfuricaulis</taxon>
    </lineage>
</organism>
<evidence type="ECO:0000256" key="2">
    <source>
        <dbReference type="SAM" id="Phobius"/>
    </source>
</evidence>
<dbReference type="RefSeq" id="WP_096359866.1">
    <property type="nucleotide sequence ID" value="NZ_AP014879.1"/>
</dbReference>
<feature type="domain" description="DUF4340" evidence="3">
    <location>
        <begin position="89"/>
        <end position="241"/>
    </location>
</feature>
<keyword evidence="5" id="KW-1185">Reference proteome</keyword>
<protein>
    <recommendedName>
        <fullName evidence="3">DUF4340 domain-containing protein</fullName>
    </recommendedName>
</protein>
<dbReference type="Proteomes" id="UP000243180">
    <property type="component" value="Chromosome"/>
</dbReference>
<accession>A0A1B4XDU2</accession>
<sequence length="304" mass="33777">MPDIENSGETGQNQAPPAGPSGLRQRWLLNAALLVVIGLLAWLALHRAGQENGVATPPLTTLAAETVSHVSIEQPGHPAIALEKTGAEWRLTGPVQARANPFNVESLLRILAAPGETRFSAGGQDLAKFGLDRPRSHVRYGDAEIAFGSLHPLNNRIYVLHNNEIVLIPAHYLASAVYPYTNFIDSRLFEEQRKLTAIRLPDFTLAQQDGAWHKQPPDKRLTSDRLNEFAAEWQNARALGVEKYSGKEILDRIEVTTIRDDKTEKLALGILAYKPDFVLYRQDENLEYHLTEDAGKRLLSISLQ</sequence>
<evidence type="ECO:0000259" key="3">
    <source>
        <dbReference type="Pfam" id="PF14238"/>
    </source>
</evidence>
<evidence type="ECO:0000313" key="5">
    <source>
        <dbReference type="Proteomes" id="UP000243180"/>
    </source>
</evidence>
<keyword evidence="2" id="KW-0472">Membrane</keyword>
<feature type="transmembrane region" description="Helical" evidence="2">
    <location>
        <begin position="27"/>
        <end position="45"/>
    </location>
</feature>
<name>A0A1B4XDU2_9GAMM</name>
<proteinExistence type="predicted"/>
<evidence type="ECO:0000313" key="4">
    <source>
        <dbReference type="EMBL" id="BAV32953.1"/>
    </source>
</evidence>
<dbReference type="KEGG" id="slim:SCL_0631"/>
<dbReference type="Pfam" id="PF14238">
    <property type="entry name" value="DUF4340"/>
    <property type="match status" value="1"/>
</dbReference>
<feature type="region of interest" description="Disordered" evidence="1">
    <location>
        <begin position="1"/>
        <end position="20"/>
    </location>
</feature>
<evidence type="ECO:0000256" key="1">
    <source>
        <dbReference type="SAM" id="MobiDB-lite"/>
    </source>
</evidence>
<keyword evidence="2" id="KW-1133">Transmembrane helix</keyword>